<name>A0A1V3WD50_MYCKA</name>
<comment type="caution">
    <text evidence="1">The sequence shown here is derived from an EMBL/GenBank/DDBJ whole genome shotgun (WGS) entry which is preliminary data.</text>
</comment>
<organism evidence="1 2">
    <name type="scientific">Mycobacterium kansasii</name>
    <dbReference type="NCBI Taxonomy" id="1768"/>
    <lineage>
        <taxon>Bacteria</taxon>
        <taxon>Bacillati</taxon>
        <taxon>Actinomycetota</taxon>
        <taxon>Actinomycetes</taxon>
        <taxon>Mycobacteriales</taxon>
        <taxon>Mycobacteriaceae</taxon>
        <taxon>Mycobacterium</taxon>
    </lineage>
</organism>
<proteinExistence type="predicted"/>
<gene>
    <name evidence="1" type="ORF">BZL30_8887</name>
</gene>
<sequence>MRTKLGLGAGPPGVVLVPAAFTSTMYNVIGSVPRPYPAEAPVDRSLRRRWFPSP</sequence>
<dbReference type="Proteomes" id="UP000189229">
    <property type="component" value="Unassembled WGS sequence"/>
</dbReference>
<accession>A0A1V3WD50</accession>
<dbReference type="EMBL" id="MVBM01000011">
    <property type="protein sequence ID" value="OOK64875.1"/>
    <property type="molecule type" value="Genomic_DNA"/>
</dbReference>
<evidence type="ECO:0000313" key="2">
    <source>
        <dbReference type="Proteomes" id="UP000189229"/>
    </source>
</evidence>
<protein>
    <submittedName>
        <fullName evidence="1">Uncharacterized protein</fullName>
    </submittedName>
</protein>
<reference evidence="1 2" key="1">
    <citation type="submission" date="2017-02" db="EMBL/GenBank/DDBJ databases">
        <title>Complete genome sequences of Mycobacterium kansasii strains isolated from rhesus macaques.</title>
        <authorList>
            <person name="Panda A."/>
            <person name="Nagaraj S."/>
            <person name="Zhao X."/>
            <person name="Tettelin H."/>
            <person name="Detolla L.J."/>
        </authorList>
    </citation>
    <scope>NUCLEOTIDE SEQUENCE [LARGE SCALE GENOMIC DNA]</scope>
    <source>
        <strain evidence="1 2">11-3813</strain>
    </source>
</reference>
<dbReference type="AlphaFoldDB" id="A0A1V3WD50"/>
<evidence type="ECO:0000313" key="1">
    <source>
        <dbReference type="EMBL" id="OOK64875.1"/>
    </source>
</evidence>